<evidence type="ECO:0000256" key="1">
    <source>
        <dbReference type="ARBA" id="ARBA00012528"/>
    </source>
</evidence>
<dbReference type="NCBIfam" id="TIGR00254">
    <property type="entry name" value="GGDEF"/>
    <property type="match status" value="1"/>
</dbReference>
<evidence type="ECO:0000259" key="2">
    <source>
        <dbReference type="PROSITE" id="PS50887"/>
    </source>
</evidence>
<evidence type="ECO:0000313" key="4">
    <source>
        <dbReference type="Proteomes" id="UP000556026"/>
    </source>
</evidence>
<sequence length="338" mass="36696">MAYQVYDDFEESAPAWNFVEGMEPSRGDLQQLNEARFLAAFCCAIFGERDPKKVCSTAAQWLYRYFGFSRAQFAFPGGSMESLSFLGQPGPLGACLVPEPATGPARQRRFSVPAGRGDQGYDITVQFPVGLGNLRMSEAGGPAVSTDFLSSIGECLAAALEKAHEYRELQELSLRDALTGLLNRRAFEELLEIEEGRREEHPQALIMIDIDDFKALNDTFGHPAGDQVIAGVAGVIRDALRGADLATRYGGEEFAVLLPGTRAKDALRVAERIRSRIAGLGLTIGPIKVQVSASLGVASRSTKRECSLKELLARADQALYRAKRSGKNVSVLDDTATN</sequence>
<accession>A0A6V8MHS2</accession>
<dbReference type="SMART" id="SM00267">
    <property type="entry name" value="GGDEF"/>
    <property type="match status" value="1"/>
</dbReference>
<dbReference type="RefSeq" id="WP_183354369.1">
    <property type="nucleotide sequence ID" value="NZ_BLXX01000004.1"/>
</dbReference>
<dbReference type="CDD" id="cd01949">
    <property type="entry name" value="GGDEF"/>
    <property type="match status" value="1"/>
</dbReference>
<dbReference type="PANTHER" id="PTHR45138">
    <property type="entry name" value="REGULATORY COMPONENTS OF SENSORY TRANSDUCTION SYSTEM"/>
    <property type="match status" value="1"/>
</dbReference>
<comment type="caution">
    <text evidence="3">The sequence shown here is derived from an EMBL/GenBank/DDBJ whole genome shotgun (WGS) entry which is preliminary data.</text>
</comment>
<dbReference type="InterPro" id="IPR029787">
    <property type="entry name" value="Nucleotide_cyclase"/>
</dbReference>
<dbReference type="InterPro" id="IPR050469">
    <property type="entry name" value="Diguanylate_Cyclase"/>
</dbReference>
<gene>
    <name evidence="3" type="ORF">GMST_18750</name>
</gene>
<dbReference type="SUPFAM" id="SSF55073">
    <property type="entry name" value="Nucleotide cyclase"/>
    <property type="match status" value="1"/>
</dbReference>
<dbReference type="FunFam" id="3.30.70.270:FF:000001">
    <property type="entry name" value="Diguanylate cyclase domain protein"/>
    <property type="match status" value="1"/>
</dbReference>
<dbReference type="GO" id="GO:0005886">
    <property type="term" value="C:plasma membrane"/>
    <property type="evidence" value="ECO:0007669"/>
    <property type="project" value="TreeGrafter"/>
</dbReference>
<organism evidence="3 4">
    <name type="scientific">Geomonas silvestris</name>
    <dbReference type="NCBI Taxonomy" id="2740184"/>
    <lineage>
        <taxon>Bacteria</taxon>
        <taxon>Pseudomonadati</taxon>
        <taxon>Thermodesulfobacteriota</taxon>
        <taxon>Desulfuromonadia</taxon>
        <taxon>Geobacterales</taxon>
        <taxon>Geobacteraceae</taxon>
        <taxon>Geomonas</taxon>
    </lineage>
</organism>
<dbReference type="PANTHER" id="PTHR45138:SF24">
    <property type="entry name" value="DIGUANYLATE CYCLASE DGCC-RELATED"/>
    <property type="match status" value="1"/>
</dbReference>
<dbReference type="GO" id="GO:0052621">
    <property type="term" value="F:diguanylate cyclase activity"/>
    <property type="evidence" value="ECO:0007669"/>
    <property type="project" value="UniProtKB-EC"/>
</dbReference>
<proteinExistence type="predicted"/>
<keyword evidence="4" id="KW-1185">Reference proteome</keyword>
<feature type="domain" description="GGDEF" evidence="2">
    <location>
        <begin position="201"/>
        <end position="335"/>
    </location>
</feature>
<dbReference type="GO" id="GO:1902201">
    <property type="term" value="P:negative regulation of bacterial-type flagellum-dependent cell motility"/>
    <property type="evidence" value="ECO:0007669"/>
    <property type="project" value="TreeGrafter"/>
</dbReference>
<protein>
    <recommendedName>
        <fullName evidence="1">diguanylate cyclase</fullName>
        <ecNumber evidence="1">2.7.7.65</ecNumber>
    </recommendedName>
</protein>
<dbReference type="InterPro" id="IPR043128">
    <property type="entry name" value="Rev_trsase/Diguanyl_cyclase"/>
</dbReference>
<dbReference type="PROSITE" id="PS50887">
    <property type="entry name" value="GGDEF"/>
    <property type="match status" value="1"/>
</dbReference>
<dbReference type="Proteomes" id="UP000556026">
    <property type="component" value="Unassembled WGS sequence"/>
</dbReference>
<evidence type="ECO:0000313" key="3">
    <source>
        <dbReference type="EMBL" id="GFO59550.1"/>
    </source>
</evidence>
<dbReference type="Gene3D" id="3.30.70.270">
    <property type="match status" value="1"/>
</dbReference>
<reference evidence="4" key="1">
    <citation type="submission" date="2020-06" db="EMBL/GenBank/DDBJ databases">
        <title>Draft genomic sequence of Geomonas sp. Red330.</title>
        <authorList>
            <person name="Itoh H."/>
            <person name="Zhenxing X."/>
            <person name="Ushijima N."/>
            <person name="Masuda Y."/>
            <person name="Shiratori Y."/>
            <person name="Senoo K."/>
        </authorList>
    </citation>
    <scope>NUCLEOTIDE SEQUENCE [LARGE SCALE GENOMIC DNA]</scope>
    <source>
        <strain evidence="4">Red330</strain>
    </source>
</reference>
<dbReference type="EC" id="2.7.7.65" evidence="1"/>
<dbReference type="Pfam" id="PF00990">
    <property type="entry name" value="GGDEF"/>
    <property type="match status" value="1"/>
</dbReference>
<dbReference type="GO" id="GO:0043709">
    <property type="term" value="P:cell adhesion involved in single-species biofilm formation"/>
    <property type="evidence" value="ECO:0007669"/>
    <property type="project" value="TreeGrafter"/>
</dbReference>
<name>A0A6V8MHS2_9BACT</name>
<dbReference type="EMBL" id="BLXX01000004">
    <property type="protein sequence ID" value="GFO59550.1"/>
    <property type="molecule type" value="Genomic_DNA"/>
</dbReference>
<dbReference type="AlphaFoldDB" id="A0A6V8MHS2"/>
<dbReference type="InterPro" id="IPR000160">
    <property type="entry name" value="GGDEF_dom"/>
</dbReference>